<dbReference type="PANTHER" id="PTHR47876">
    <property type="entry name" value="OS08G0260000 PROTEIN"/>
    <property type="match status" value="1"/>
</dbReference>
<protein>
    <recommendedName>
        <fullName evidence="8">Phytochrome</fullName>
    </recommendedName>
</protein>
<evidence type="ECO:0000256" key="3">
    <source>
        <dbReference type="ARBA" id="ARBA00022606"/>
    </source>
</evidence>
<evidence type="ECO:0000259" key="13">
    <source>
        <dbReference type="PROSITE" id="PS50112"/>
    </source>
</evidence>
<dbReference type="SMART" id="SM00387">
    <property type="entry name" value="HATPase_c"/>
    <property type="match status" value="1"/>
</dbReference>
<dbReference type="GO" id="GO:0009585">
    <property type="term" value="P:red, far-red light phototransduction"/>
    <property type="evidence" value="ECO:0007669"/>
    <property type="project" value="InterPro"/>
</dbReference>
<dbReference type="Pfam" id="PF02518">
    <property type="entry name" value="HATPase_c"/>
    <property type="match status" value="1"/>
</dbReference>
<dbReference type="EMBL" id="CM010715">
    <property type="protein sequence ID" value="RZC45858.1"/>
    <property type="molecule type" value="Genomic_DNA"/>
</dbReference>
<dbReference type="GO" id="GO:0006355">
    <property type="term" value="P:regulation of DNA-templated transcription"/>
    <property type="evidence" value="ECO:0007669"/>
    <property type="project" value="InterPro"/>
</dbReference>
<feature type="domain" description="Histidine kinase" evidence="12">
    <location>
        <begin position="908"/>
        <end position="1130"/>
    </location>
</feature>
<dbReference type="SMART" id="SM00091">
    <property type="entry name" value="PAS"/>
    <property type="match status" value="2"/>
</dbReference>
<dbReference type="SUPFAM" id="SSF55874">
    <property type="entry name" value="ATPase domain of HSP90 chaperone/DNA topoisomerase II/histidine kinase"/>
    <property type="match status" value="1"/>
</dbReference>
<evidence type="ECO:0000256" key="5">
    <source>
        <dbReference type="ARBA" id="ARBA00023015"/>
    </source>
</evidence>
<feature type="compositionally biased region" description="Low complexity" evidence="10">
    <location>
        <begin position="11"/>
        <end position="27"/>
    </location>
</feature>
<organism evidence="14 15">
    <name type="scientific">Papaver somniferum</name>
    <name type="common">Opium poppy</name>
    <dbReference type="NCBI Taxonomy" id="3469"/>
    <lineage>
        <taxon>Eukaryota</taxon>
        <taxon>Viridiplantae</taxon>
        <taxon>Streptophyta</taxon>
        <taxon>Embryophyta</taxon>
        <taxon>Tracheophyta</taxon>
        <taxon>Spermatophyta</taxon>
        <taxon>Magnoliopsida</taxon>
        <taxon>Ranunculales</taxon>
        <taxon>Papaveraceae</taxon>
        <taxon>Papaveroideae</taxon>
        <taxon>Papaver</taxon>
    </lineage>
</organism>
<dbReference type="CDD" id="cd00082">
    <property type="entry name" value="HisKA"/>
    <property type="match status" value="1"/>
</dbReference>
<dbReference type="SUPFAM" id="SSF55781">
    <property type="entry name" value="GAF domain-like"/>
    <property type="match status" value="2"/>
</dbReference>
<keyword evidence="3 8" id="KW-0716">Sensory transduction</keyword>
<dbReference type="InterPro" id="IPR005467">
    <property type="entry name" value="His_kinase_dom"/>
</dbReference>
<sequence>MGLVNKEETTKNNNNRNTVASSSAASKVKSNNKNKAIAQYNADARLFSRFEQSAESGKSFDYTKSIKSVPENSVSQEEMTAYLSRIQRGGQIQPFGCMLTVEVPTFLIIAYSENATDLSLGLGLDDSRTDVLVTTTESSKFDGGLIGVDARTLFTPSSGASLVKAVASREISLQNPIWVHSKSAQKPFYAILHRIDVGIVIDLEPAKLGDPAFSIAGVVQSQKLAVRAISRLQSLPGGDIGVLCDTVVQNVQELTGYDRVMVYKFHEDEHGEVVSEIRRSDLDPYLGLHYPATDIPQAARFLFKQNRVRMICDCHAKPVSIVQSEALEQPLCLVNSTLRSPHGCHTQYMANMGSIASLVLAVIVNSGNNSKTKLWGLLVCHHSSRRYIPFPVRYACEFLMQAFGLQLNMELQMAAQLCEKKILKMQTLLCDMLLRDSPVGIVTQSPNIMDLVKCDGAALHYGGMCWVLGVTPNETQIKDILEWLLTFSRDSTGFCTDSLADAGYPGAGLLGDAVCGMAAARITSKDFLFWFRSHTAKEVKWGGAKHHPDNKDDGGRMHPRSSFKAFLEVVKCRSLPWEVPDMNAIYSLQLIMRGSIQDGEETVAKTIIQAEQNDMETEGMMQELSSVASEMVRLIETAAAPILAVDSAGLINGWNAKAAELTGLAVTEAMGKSLVNELVHKQSRVIVENHLSRALRGEEDKNIELKLRTFGLKEKVEYVHILANACSSRDYTTSVVGVCFVGQDVTEEKLVTDKFVRLQRDYEAVIQSPNSLIPPIFASDENTCCCEWNAAMEKLTGWLRGEVIGKMLLREIFGDFCELKSQDALTRFTILLYRAIGGQNTERSPFSFFNKKGAYVEVLLTANKRVDASGHTIGCFCFLQDLVHDNAEIPLQIQTQQDQKCFQRKLAYLQQGMKTPLDGIRCTHKLLENSAISDDQKQVLETSEACERQIIAVVEDMQFRSNEEDCTKLNKTEFLLGCVMDAVVSQVMILLQEKNLQLIHDIPEKIKTVHLYGDQIRLQQVLSDFLLNTVHHAPSPGGWVEIKISFKLKLTDDAIELLQLEFRMTHPGKGLPQEIVQDMFEKDGARSSTATQEGLCLSMSRKLLRLMNGDVQYIREPTRCYFLIQVGFQSITT</sequence>
<gene>
    <name evidence="14" type="ORF">C5167_038802</name>
</gene>
<evidence type="ECO:0000256" key="10">
    <source>
        <dbReference type="SAM" id="MobiDB-lite"/>
    </source>
</evidence>
<dbReference type="PROSITE" id="PS50112">
    <property type="entry name" value="PAS"/>
    <property type="match status" value="2"/>
</dbReference>
<name>A0A4Y7IED1_PAPSO</name>
<dbReference type="InterPro" id="IPR000014">
    <property type="entry name" value="PAS"/>
</dbReference>
<feature type="domain" description="Phytochrome chromophore attachment site" evidence="11">
    <location>
        <begin position="239"/>
        <end position="401"/>
    </location>
</feature>
<evidence type="ECO:0000313" key="14">
    <source>
        <dbReference type="EMBL" id="RZC45858.1"/>
    </source>
</evidence>
<dbReference type="Pfam" id="PF00360">
    <property type="entry name" value="PHY"/>
    <property type="match status" value="1"/>
</dbReference>
<evidence type="ECO:0000313" key="15">
    <source>
        <dbReference type="Proteomes" id="UP000316621"/>
    </source>
</evidence>
<dbReference type="Pfam" id="PF00989">
    <property type="entry name" value="PAS"/>
    <property type="match status" value="2"/>
</dbReference>
<dbReference type="Gene3D" id="3.30.450.40">
    <property type="match status" value="1"/>
</dbReference>
<comment type="similarity">
    <text evidence="1 8">Belongs to the phytochrome family.</text>
</comment>
<dbReference type="InterPro" id="IPR029016">
    <property type="entry name" value="GAF-like_dom_sf"/>
</dbReference>
<feature type="binding site" description="covalent" evidence="9">
    <location>
        <position position="344"/>
    </location>
    <ligand>
        <name>phytochromobilin</name>
        <dbReference type="ChEBI" id="CHEBI:189064"/>
    </ligand>
</feature>
<dbReference type="GO" id="GO:0000155">
    <property type="term" value="F:phosphorelay sensor kinase activity"/>
    <property type="evidence" value="ECO:0007669"/>
    <property type="project" value="InterPro"/>
</dbReference>
<evidence type="ECO:0000256" key="9">
    <source>
        <dbReference type="PIRSR" id="PIRSR000084-50"/>
    </source>
</evidence>
<dbReference type="FunFam" id="3.30.450.270:FF:000001">
    <property type="entry name" value="Phytochrome"/>
    <property type="match status" value="1"/>
</dbReference>
<evidence type="ECO:0000256" key="8">
    <source>
        <dbReference type="PIRNR" id="PIRNR000084"/>
    </source>
</evidence>
<evidence type="ECO:0000259" key="11">
    <source>
        <dbReference type="PROSITE" id="PS50046"/>
    </source>
</evidence>
<dbReference type="InterPro" id="IPR013516">
    <property type="entry name" value="Phyto_chromo_BS"/>
</dbReference>
<dbReference type="InterPro" id="IPR035965">
    <property type="entry name" value="PAS-like_dom_sf"/>
</dbReference>
<keyword evidence="2 8" id="KW-0600">Photoreceptor protein</keyword>
<dbReference type="InterPro" id="IPR003018">
    <property type="entry name" value="GAF"/>
</dbReference>
<dbReference type="SMART" id="SM00065">
    <property type="entry name" value="GAF"/>
    <property type="match status" value="1"/>
</dbReference>
<dbReference type="Gene3D" id="3.30.565.10">
    <property type="entry name" value="Histidine kinase-like ATPase, C-terminal domain"/>
    <property type="match status" value="1"/>
</dbReference>
<dbReference type="AlphaFoldDB" id="A0A4Y7IED1"/>
<dbReference type="SUPFAM" id="SSF55785">
    <property type="entry name" value="PYP-like sensor domain (PAS domain)"/>
    <property type="match status" value="3"/>
</dbReference>
<comment type="PTM">
    <text evidence="9">Contains one covalently linked phytochromobilin chromophore.</text>
</comment>
<dbReference type="InterPro" id="IPR003594">
    <property type="entry name" value="HATPase_dom"/>
</dbReference>
<evidence type="ECO:0000256" key="4">
    <source>
        <dbReference type="ARBA" id="ARBA00022991"/>
    </source>
</evidence>
<dbReference type="Pfam" id="PF08446">
    <property type="entry name" value="PAS_2"/>
    <property type="match status" value="1"/>
</dbReference>
<dbReference type="GO" id="GO:0009881">
    <property type="term" value="F:photoreceptor activity"/>
    <property type="evidence" value="ECO:0007669"/>
    <property type="project" value="UniProtKB-KW"/>
</dbReference>
<dbReference type="OrthoDB" id="2015534at2759"/>
<dbReference type="InterPro" id="IPR013654">
    <property type="entry name" value="PAS_2"/>
</dbReference>
<dbReference type="InterPro" id="IPR013767">
    <property type="entry name" value="PAS_fold"/>
</dbReference>
<proteinExistence type="inferred from homology"/>
<feature type="domain" description="PAS" evidence="13">
    <location>
        <begin position="627"/>
        <end position="698"/>
    </location>
</feature>
<keyword evidence="6 8" id="KW-0804">Transcription</keyword>
<dbReference type="PANTHER" id="PTHR47876:SF3">
    <property type="entry name" value="PHYTOCHROME 1"/>
    <property type="match status" value="1"/>
</dbReference>
<dbReference type="CDD" id="cd00130">
    <property type="entry name" value="PAS"/>
    <property type="match status" value="2"/>
</dbReference>
<feature type="compositionally biased region" description="Basic and acidic residues" evidence="10">
    <location>
        <begin position="1"/>
        <end position="10"/>
    </location>
</feature>
<dbReference type="PROSITE" id="PS50109">
    <property type="entry name" value="HIS_KIN"/>
    <property type="match status" value="1"/>
</dbReference>
<dbReference type="GO" id="GO:0042803">
    <property type="term" value="F:protein homodimerization activity"/>
    <property type="evidence" value="ECO:0007669"/>
    <property type="project" value="InterPro"/>
</dbReference>
<feature type="region of interest" description="Disordered" evidence="10">
    <location>
        <begin position="1"/>
        <end position="27"/>
    </location>
</feature>
<dbReference type="GO" id="GO:0017006">
    <property type="term" value="P:protein-tetrapyrrole linkage"/>
    <property type="evidence" value="ECO:0007669"/>
    <property type="project" value="InterPro"/>
</dbReference>
<dbReference type="STRING" id="3469.A0A4Y7IED1"/>
<dbReference type="InterPro" id="IPR043150">
    <property type="entry name" value="Phytochrome_PHY_sf"/>
</dbReference>
<dbReference type="Pfam" id="PF01590">
    <property type="entry name" value="GAF"/>
    <property type="match status" value="1"/>
</dbReference>
<dbReference type="Gene3D" id="3.30.450.20">
    <property type="entry name" value="PAS domain"/>
    <property type="match status" value="3"/>
</dbReference>
<dbReference type="PIRSF" id="PIRSF000084">
    <property type="entry name" value="Phytochrome"/>
    <property type="match status" value="1"/>
</dbReference>
<evidence type="ECO:0000259" key="12">
    <source>
        <dbReference type="PROSITE" id="PS50109"/>
    </source>
</evidence>
<accession>A0A4Y7IED1</accession>
<feature type="domain" description="PAS" evidence="13">
    <location>
        <begin position="758"/>
        <end position="813"/>
    </location>
</feature>
<keyword evidence="4 8" id="KW-0157">Chromophore</keyword>
<keyword evidence="5 8" id="KW-0805">Transcription regulation</keyword>
<comment type="function">
    <text evidence="8">Regulatory photoreceptor which exists in two forms that are reversibly interconvertible by light: the Pr form that absorbs maximally in the red region of the spectrum and the Pfr form that absorbs maximally in the far-red region.</text>
</comment>
<evidence type="ECO:0000256" key="2">
    <source>
        <dbReference type="ARBA" id="ARBA00022543"/>
    </source>
</evidence>
<dbReference type="Gramene" id="RZC45858">
    <property type="protein sequence ID" value="RZC45858"/>
    <property type="gene ID" value="C5167_038802"/>
</dbReference>
<dbReference type="InterPro" id="IPR044767">
    <property type="entry name" value="Phy_HATPase-like"/>
</dbReference>
<keyword evidence="15" id="KW-1185">Reference proteome</keyword>
<dbReference type="InterPro" id="IPR016132">
    <property type="entry name" value="Phyto_chromo_attachment"/>
</dbReference>
<dbReference type="Gene3D" id="3.30.450.270">
    <property type="match status" value="1"/>
</dbReference>
<dbReference type="FunFam" id="3.30.450.20:FF:000039">
    <property type="entry name" value="Phytochrome"/>
    <property type="match status" value="1"/>
</dbReference>
<dbReference type="GO" id="GO:0009584">
    <property type="term" value="P:detection of visible light"/>
    <property type="evidence" value="ECO:0007669"/>
    <property type="project" value="InterPro"/>
</dbReference>
<dbReference type="InterPro" id="IPR012129">
    <property type="entry name" value="Phytochrome_A-E"/>
</dbReference>
<reference evidence="14 15" key="1">
    <citation type="journal article" date="2018" name="Science">
        <title>The opium poppy genome and morphinan production.</title>
        <authorList>
            <person name="Guo L."/>
            <person name="Winzer T."/>
            <person name="Yang X."/>
            <person name="Li Y."/>
            <person name="Ning Z."/>
            <person name="He Z."/>
            <person name="Teodor R."/>
            <person name="Lu Y."/>
            <person name="Bowser T.A."/>
            <person name="Graham I.A."/>
            <person name="Ye K."/>
        </authorList>
    </citation>
    <scope>NUCLEOTIDE SEQUENCE [LARGE SCALE GENOMIC DNA]</scope>
    <source>
        <strain evidence="15">cv. HN1</strain>
        <tissue evidence="14">Leaves</tissue>
    </source>
</reference>
<keyword evidence="7 8" id="KW-0675">Receptor</keyword>
<dbReference type="PROSITE" id="PS50046">
    <property type="entry name" value="PHYTOCHROME_2"/>
    <property type="match status" value="1"/>
</dbReference>
<dbReference type="FunFam" id="3.30.450.20:FF:000034">
    <property type="entry name" value="Phytochrome"/>
    <property type="match status" value="1"/>
</dbReference>
<dbReference type="InterPro" id="IPR001294">
    <property type="entry name" value="Phytochrome"/>
</dbReference>
<dbReference type="OMA" id="KCQDALT"/>
<dbReference type="NCBIfam" id="TIGR00229">
    <property type="entry name" value="sensory_box"/>
    <property type="match status" value="2"/>
</dbReference>
<evidence type="ECO:0000256" key="7">
    <source>
        <dbReference type="ARBA" id="ARBA00023170"/>
    </source>
</evidence>
<dbReference type="InterPro" id="IPR003661">
    <property type="entry name" value="HisK_dim/P_dom"/>
</dbReference>
<dbReference type="PRINTS" id="PR01033">
    <property type="entry name" value="PHYTOCHROME"/>
</dbReference>
<dbReference type="InterPro" id="IPR036890">
    <property type="entry name" value="HATPase_C_sf"/>
</dbReference>
<dbReference type="PROSITE" id="PS00245">
    <property type="entry name" value="PHYTOCHROME_1"/>
    <property type="match status" value="1"/>
</dbReference>
<dbReference type="InterPro" id="IPR013515">
    <property type="entry name" value="Phytochrome_cen-reg"/>
</dbReference>
<evidence type="ECO:0000256" key="6">
    <source>
        <dbReference type="ARBA" id="ARBA00023163"/>
    </source>
</evidence>
<evidence type="ECO:0000256" key="1">
    <source>
        <dbReference type="ARBA" id="ARBA00008235"/>
    </source>
</evidence>
<dbReference type="Pfam" id="PF00512">
    <property type="entry name" value="HisKA"/>
    <property type="match status" value="1"/>
</dbReference>
<dbReference type="Proteomes" id="UP000316621">
    <property type="component" value="Chromosome 1"/>
</dbReference>
<dbReference type="CDD" id="cd16932">
    <property type="entry name" value="HATPase_Phy-like"/>
    <property type="match status" value="1"/>
</dbReference>